<dbReference type="InterPro" id="IPR008775">
    <property type="entry name" value="Phytyl_CoA_dOase-like"/>
</dbReference>
<keyword evidence="1" id="KW-0560">Oxidoreductase</keyword>
<evidence type="ECO:0000313" key="2">
    <source>
        <dbReference type="Proteomes" id="UP000292447"/>
    </source>
</evidence>
<dbReference type="Pfam" id="PF05721">
    <property type="entry name" value="PhyH"/>
    <property type="match status" value="1"/>
</dbReference>
<dbReference type="AlphaFoldDB" id="A0A4P6XS40"/>
<dbReference type="Proteomes" id="UP000292447">
    <property type="component" value="Chromosome III"/>
</dbReference>
<proteinExistence type="predicted"/>
<dbReference type="PANTHER" id="PTHR40470">
    <property type="entry name" value="PHYTANOYL-COA DIOXYGENASE FAMILY PROTEIN (AFU_ORTHOLOGUE AFUA_2G15850)"/>
    <property type="match status" value="1"/>
</dbReference>
<keyword evidence="1" id="KW-0223">Dioxygenase</keyword>
<dbReference type="EMBL" id="CP034458">
    <property type="protein sequence ID" value="QBM88751.1"/>
    <property type="molecule type" value="Genomic_DNA"/>
</dbReference>
<reference evidence="2" key="1">
    <citation type="submission" date="2019-03" db="EMBL/GenBank/DDBJ databases">
        <title>Snf2 controls pulcherriminic acid biosynthesis and connects pigmentation and antifungal activity of the yeast Metschnikowia pulcherrima.</title>
        <authorList>
            <person name="Gore-Lloyd D."/>
            <person name="Sumann I."/>
            <person name="Brachmann A.O."/>
            <person name="Schneeberger K."/>
            <person name="Ortiz-Merino R.A."/>
            <person name="Moreno-Beltran M."/>
            <person name="Schlaefli M."/>
            <person name="Kirner P."/>
            <person name="Santos Kron A."/>
            <person name="Wolfe K.H."/>
            <person name="Piel J."/>
            <person name="Ahrens C.H."/>
            <person name="Henk D."/>
            <person name="Freimoser F.M."/>
        </authorList>
    </citation>
    <scope>NUCLEOTIDE SEQUENCE [LARGE SCALE GENOMIC DNA]</scope>
    <source>
        <strain evidence="2">APC 1.2</strain>
    </source>
</reference>
<dbReference type="GO" id="GO:0051213">
    <property type="term" value="F:dioxygenase activity"/>
    <property type="evidence" value="ECO:0007669"/>
    <property type="project" value="UniProtKB-KW"/>
</dbReference>
<dbReference type="PANTHER" id="PTHR40470:SF1">
    <property type="entry name" value="PHYTANOYL-COA DIOXYGENASE FAMILY PROTEIN (AFU_ORTHOLOGUE AFUA_2G15850)"/>
    <property type="match status" value="1"/>
</dbReference>
<sequence length="295" mass="33902">MPTKTTLPHFHHDEIAHNGFTVVRNFLSEEEIAKYKKAAEIVVEYARAGNWKDVRTRGKQFPPWPENYSPDIWGITGLMHPALKDMSIPFQELYSEDKILEIAGDILQVEKEGLLLGLFNMLINPLTDFELDWHRDLIKPEVSPEEEEKQLLETPNMVTQFNLALTEDKCLIVVPGSHKRVRTAEEREKTTDESRKEHISGQIFVELHPGDIVFYDNNILHWAAYSSKDVRLTLHGSYGHRDHARSRARGVLQHGVALWLDDFEPVNDYMERMASGLKAVVEEFKGQDLGYAQEG</sequence>
<gene>
    <name evidence="1" type="primary">MPUL0C07310</name>
    <name evidence="1" type="ORF">METSCH_C07310</name>
</gene>
<dbReference type="Gene3D" id="2.60.120.620">
    <property type="entry name" value="q2cbj1_9rhob like domain"/>
    <property type="match status" value="1"/>
</dbReference>
<accession>A0A4P6XS40</accession>
<dbReference type="SUPFAM" id="SSF51197">
    <property type="entry name" value="Clavaminate synthase-like"/>
    <property type="match status" value="1"/>
</dbReference>
<name>A0A4P6XS40_9ASCO</name>
<dbReference type="STRING" id="2163413.A0A4P6XS40"/>
<keyword evidence="2" id="KW-1185">Reference proteome</keyword>
<organism evidence="1 2">
    <name type="scientific">Metschnikowia aff. pulcherrima</name>
    <dbReference type="NCBI Taxonomy" id="2163413"/>
    <lineage>
        <taxon>Eukaryota</taxon>
        <taxon>Fungi</taxon>
        <taxon>Dikarya</taxon>
        <taxon>Ascomycota</taxon>
        <taxon>Saccharomycotina</taxon>
        <taxon>Pichiomycetes</taxon>
        <taxon>Metschnikowiaceae</taxon>
        <taxon>Metschnikowia</taxon>
    </lineage>
</organism>
<protein>
    <submittedName>
        <fullName evidence="1">Ectoine hydroxylase-related dioxygenase, phytanoyl-CoA dioxygenase (PhyH) family</fullName>
    </submittedName>
</protein>
<evidence type="ECO:0000313" key="1">
    <source>
        <dbReference type="EMBL" id="QBM88751.1"/>
    </source>
</evidence>